<dbReference type="OrthoDB" id="4397787at2759"/>
<proteinExistence type="predicted"/>
<dbReference type="RefSeq" id="XP_040666426.1">
    <property type="nucleotide sequence ID" value="XM_040808205.1"/>
</dbReference>
<dbReference type="AlphaFoldDB" id="A0A1L9PGL0"/>
<dbReference type="VEuPathDB" id="FungiDB:ASPVEDRAFT_149602"/>
<evidence type="ECO:0000313" key="1">
    <source>
        <dbReference type="EMBL" id="OJJ00664.1"/>
    </source>
</evidence>
<gene>
    <name evidence="1" type="ORF">ASPVEDRAFT_149602</name>
</gene>
<organism evidence="1 2">
    <name type="scientific">Aspergillus versicolor CBS 583.65</name>
    <dbReference type="NCBI Taxonomy" id="1036611"/>
    <lineage>
        <taxon>Eukaryota</taxon>
        <taxon>Fungi</taxon>
        <taxon>Dikarya</taxon>
        <taxon>Ascomycota</taxon>
        <taxon>Pezizomycotina</taxon>
        <taxon>Eurotiomycetes</taxon>
        <taxon>Eurotiomycetidae</taxon>
        <taxon>Eurotiales</taxon>
        <taxon>Aspergillaceae</taxon>
        <taxon>Aspergillus</taxon>
        <taxon>Aspergillus subgen. Nidulantes</taxon>
    </lineage>
</organism>
<evidence type="ECO:0008006" key="3">
    <source>
        <dbReference type="Google" id="ProtNLM"/>
    </source>
</evidence>
<evidence type="ECO:0000313" key="2">
    <source>
        <dbReference type="Proteomes" id="UP000184073"/>
    </source>
</evidence>
<accession>A0A1L9PGL0</accession>
<reference evidence="2" key="1">
    <citation type="journal article" date="2017" name="Genome Biol.">
        <title>Comparative genomics reveals high biological diversity and specific adaptations in the industrially and medically important fungal genus Aspergillus.</title>
        <authorList>
            <person name="de Vries R.P."/>
            <person name="Riley R."/>
            <person name="Wiebenga A."/>
            <person name="Aguilar-Osorio G."/>
            <person name="Amillis S."/>
            <person name="Uchima C.A."/>
            <person name="Anderluh G."/>
            <person name="Asadollahi M."/>
            <person name="Askin M."/>
            <person name="Barry K."/>
            <person name="Battaglia E."/>
            <person name="Bayram O."/>
            <person name="Benocci T."/>
            <person name="Braus-Stromeyer S.A."/>
            <person name="Caldana C."/>
            <person name="Canovas D."/>
            <person name="Cerqueira G.C."/>
            <person name="Chen F."/>
            <person name="Chen W."/>
            <person name="Choi C."/>
            <person name="Clum A."/>
            <person name="Dos Santos R.A."/>
            <person name="Damasio A.R."/>
            <person name="Diallinas G."/>
            <person name="Emri T."/>
            <person name="Fekete E."/>
            <person name="Flipphi M."/>
            <person name="Freyberg S."/>
            <person name="Gallo A."/>
            <person name="Gournas C."/>
            <person name="Habgood R."/>
            <person name="Hainaut M."/>
            <person name="Harispe M.L."/>
            <person name="Henrissat B."/>
            <person name="Hilden K.S."/>
            <person name="Hope R."/>
            <person name="Hossain A."/>
            <person name="Karabika E."/>
            <person name="Karaffa L."/>
            <person name="Karanyi Z."/>
            <person name="Krasevec N."/>
            <person name="Kuo A."/>
            <person name="Kusch H."/>
            <person name="LaButti K."/>
            <person name="Lagendijk E.L."/>
            <person name="Lapidus A."/>
            <person name="Levasseur A."/>
            <person name="Lindquist E."/>
            <person name="Lipzen A."/>
            <person name="Logrieco A.F."/>
            <person name="MacCabe A."/>
            <person name="Maekelae M.R."/>
            <person name="Malavazi I."/>
            <person name="Melin P."/>
            <person name="Meyer V."/>
            <person name="Mielnichuk N."/>
            <person name="Miskei M."/>
            <person name="Molnar A.P."/>
            <person name="Mule G."/>
            <person name="Ngan C.Y."/>
            <person name="Orejas M."/>
            <person name="Orosz E."/>
            <person name="Ouedraogo J.P."/>
            <person name="Overkamp K.M."/>
            <person name="Park H.-S."/>
            <person name="Perrone G."/>
            <person name="Piumi F."/>
            <person name="Punt P.J."/>
            <person name="Ram A.F."/>
            <person name="Ramon A."/>
            <person name="Rauscher S."/>
            <person name="Record E."/>
            <person name="Riano-Pachon D.M."/>
            <person name="Robert V."/>
            <person name="Roehrig J."/>
            <person name="Ruller R."/>
            <person name="Salamov A."/>
            <person name="Salih N.S."/>
            <person name="Samson R.A."/>
            <person name="Sandor E."/>
            <person name="Sanguinetti M."/>
            <person name="Schuetze T."/>
            <person name="Sepcic K."/>
            <person name="Shelest E."/>
            <person name="Sherlock G."/>
            <person name="Sophianopoulou V."/>
            <person name="Squina F.M."/>
            <person name="Sun H."/>
            <person name="Susca A."/>
            <person name="Todd R.B."/>
            <person name="Tsang A."/>
            <person name="Unkles S.E."/>
            <person name="van de Wiele N."/>
            <person name="van Rossen-Uffink D."/>
            <person name="Oliveira J.V."/>
            <person name="Vesth T.C."/>
            <person name="Visser J."/>
            <person name="Yu J.-H."/>
            <person name="Zhou M."/>
            <person name="Andersen M.R."/>
            <person name="Archer D.B."/>
            <person name="Baker S.E."/>
            <person name="Benoit I."/>
            <person name="Brakhage A.A."/>
            <person name="Braus G.H."/>
            <person name="Fischer R."/>
            <person name="Frisvad J.C."/>
            <person name="Goldman G.H."/>
            <person name="Houbraken J."/>
            <person name="Oakley B."/>
            <person name="Pocsi I."/>
            <person name="Scazzocchio C."/>
            <person name="Seiboth B."/>
            <person name="vanKuyk P.A."/>
            <person name="Wortman J."/>
            <person name="Dyer P.S."/>
            <person name="Grigoriev I.V."/>
        </authorList>
    </citation>
    <scope>NUCLEOTIDE SEQUENCE [LARGE SCALE GENOMIC DNA]</scope>
    <source>
        <strain evidence="2">CBS 583.65</strain>
    </source>
</reference>
<dbReference type="Proteomes" id="UP000184073">
    <property type="component" value="Unassembled WGS sequence"/>
</dbReference>
<dbReference type="GeneID" id="63723716"/>
<keyword evidence="2" id="KW-1185">Reference proteome</keyword>
<name>A0A1L9PGL0_ASPVE</name>
<protein>
    <recommendedName>
        <fullName evidence="3">Mating locus protein</fullName>
    </recommendedName>
</protein>
<sequence length="262" mass="29924">MNIYSQTIFRLLDQIVGDASFHMTQREQAAYIAASFASHNNSYRLMAQVSALFNGGKLLHASHRNTGLEVNLEVPVCRHGPILQAIANDYHVTPTTPDFEGHPIELVSILDPAIESRLTGEKTFELHQILVSMERIANEELSRYTKQYGYHYIFRAGLNQYYMTKSVAEKVNFLRQDSRGYGYQVRAQRLCYQAMEYRPNLSDAEKNIVVRALNCVPEDAHRFWNWLAANRASYCAMKACISLLDRLQSNGEMLFTIGFNSP</sequence>
<dbReference type="STRING" id="1036611.A0A1L9PGL0"/>
<dbReference type="EMBL" id="KV878127">
    <property type="protein sequence ID" value="OJJ00664.1"/>
    <property type="molecule type" value="Genomic_DNA"/>
</dbReference>